<keyword evidence="2" id="KW-1185">Reference proteome</keyword>
<reference evidence="1 2" key="1">
    <citation type="submission" date="2024-09" db="EMBL/GenBank/DDBJ databases">
        <authorList>
            <person name="Sun Q."/>
            <person name="Mori K."/>
        </authorList>
    </citation>
    <scope>NUCLEOTIDE SEQUENCE [LARGE SCALE GENOMIC DNA]</scope>
    <source>
        <strain evidence="1 2">JCM 13519</strain>
    </source>
</reference>
<dbReference type="PROSITE" id="PS51318">
    <property type="entry name" value="TAT"/>
    <property type="match status" value="1"/>
</dbReference>
<dbReference type="InterPro" id="IPR006311">
    <property type="entry name" value="TAT_signal"/>
</dbReference>
<proteinExistence type="predicted"/>
<accession>A0ABV5UPT8</accession>
<name>A0ABV5UPT8_9MICC</name>
<protein>
    <submittedName>
        <fullName evidence="1">Uncharacterized protein</fullName>
    </submittedName>
</protein>
<organism evidence="1 2">
    <name type="scientific">Arthrobacter methylotrophus</name>
    <dbReference type="NCBI Taxonomy" id="121291"/>
    <lineage>
        <taxon>Bacteria</taxon>
        <taxon>Bacillati</taxon>
        <taxon>Actinomycetota</taxon>
        <taxon>Actinomycetes</taxon>
        <taxon>Micrococcales</taxon>
        <taxon>Micrococcaceae</taxon>
        <taxon>Arthrobacter</taxon>
    </lineage>
</organism>
<sequence length="145" mass="15065">METSFKLNRRTLLIGGAGAVVLAVAGQLTSQAAEPDVFTLASWTPLVGQQLKAGTAVVRLDSAEDLRRAPRPGEHADPAERFRLGFSLVNGAYPPDTIAIGHPRSGAVSLFITHSDGKAFAIIDRRGATLLPPTAAAPGSKGPNS</sequence>
<evidence type="ECO:0000313" key="1">
    <source>
        <dbReference type="EMBL" id="MFB9714557.1"/>
    </source>
</evidence>
<dbReference type="Proteomes" id="UP001589536">
    <property type="component" value="Unassembled WGS sequence"/>
</dbReference>
<comment type="caution">
    <text evidence="1">The sequence shown here is derived from an EMBL/GenBank/DDBJ whole genome shotgun (WGS) entry which is preliminary data.</text>
</comment>
<dbReference type="RefSeq" id="WP_345047918.1">
    <property type="nucleotide sequence ID" value="NZ_BAABED010000001.1"/>
</dbReference>
<dbReference type="EMBL" id="JBHMBH010000022">
    <property type="protein sequence ID" value="MFB9714557.1"/>
    <property type="molecule type" value="Genomic_DNA"/>
</dbReference>
<gene>
    <name evidence="1" type="ORF">ACFFPI_10525</name>
</gene>
<evidence type="ECO:0000313" key="2">
    <source>
        <dbReference type="Proteomes" id="UP001589536"/>
    </source>
</evidence>